<dbReference type="PANTHER" id="PTHR43335">
    <property type="entry name" value="ABC TRANSPORTER, ATP-BINDING PROTEIN"/>
    <property type="match status" value="1"/>
</dbReference>
<dbReference type="InterPro" id="IPR003593">
    <property type="entry name" value="AAA+_ATPase"/>
</dbReference>
<dbReference type="InterPro" id="IPR027417">
    <property type="entry name" value="P-loop_NTPase"/>
</dbReference>
<dbReference type="PROSITE" id="PS00211">
    <property type="entry name" value="ABC_TRANSPORTER_1"/>
    <property type="match status" value="1"/>
</dbReference>
<dbReference type="EMBL" id="JBHSNS010000012">
    <property type="protein sequence ID" value="MFC5731142.1"/>
    <property type="molecule type" value="Genomic_DNA"/>
</dbReference>
<dbReference type="SMART" id="SM00382">
    <property type="entry name" value="AAA"/>
    <property type="match status" value="1"/>
</dbReference>
<evidence type="ECO:0000256" key="4">
    <source>
        <dbReference type="ARBA" id="ARBA00022840"/>
    </source>
</evidence>
<dbReference type="Pfam" id="PF00005">
    <property type="entry name" value="ABC_tran"/>
    <property type="match status" value="1"/>
</dbReference>
<reference evidence="7" key="1">
    <citation type="journal article" date="2019" name="Int. J. Syst. Evol. Microbiol.">
        <title>The Global Catalogue of Microorganisms (GCM) 10K type strain sequencing project: providing services to taxonomists for standard genome sequencing and annotation.</title>
        <authorList>
            <consortium name="The Broad Institute Genomics Platform"/>
            <consortium name="The Broad Institute Genome Sequencing Center for Infectious Disease"/>
            <person name="Wu L."/>
            <person name="Ma J."/>
        </authorList>
    </citation>
    <scope>NUCLEOTIDE SEQUENCE [LARGE SCALE GENOMIC DNA]</scope>
    <source>
        <strain evidence="7">YIM 94188</strain>
    </source>
</reference>
<dbReference type="GO" id="GO:0005524">
    <property type="term" value="F:ATP binding"/>
    <property type="evidence" value="ECO:0007669"/>
    <property type="project" value="UniProtKB-KW"/>
</dbReference>
<gene>
    <name evidence="6" type="ORF">ACFPQB_19680</name>
</gene>
<proteinExistence type="inferred from homology"/>
<dbReference type="RefSeq" id="WP_136431544.1">
    <property type="nucleotide sequence ID" value="NZ_JBHSNS010000012.1"/>
</dbReference>
<evidence type="ECO:0000256" key="2">
    <source>
        <dbReference type="ARBA" id="ARBA00022448"/>
    </source>
</evidence>
<sequence>MSVYIGPAIEAAGLNKTFGDVKAVDDLTFSVERGTITGFLGPNGAGKTTTLRMLLGLVAPDGGSATIGGRRYVDLPEPGKVVGAALEATGFHPARSGLSHLRVYCTVSGYPLARADEVLDDVGLGPAKRRAVGGYSLGMRQRLALAAALLGDPEVLILDEPANGLDPEGIVWMRRFLRRYADSGRTVLVSSHVLTEMQQLVDQVVILRRGRLVRQGSLAELSSGPPWALVKTPEVERLLAALGEGVADLRVERLAPDALRIELAAAHIGRVAVDARVELHELTPGRDDLEQAFFELTTEHESEREPA</sequence>
<feature type="domain" description="ABC transporter" evidence="5">
    <location>
        <begin position="9"/>
        <end position="234"/>
    </location>
</feature>
<comment type="similarity">
    <text evidence="1">Belongs to the ABC transporter superfamily.</text>
</comment>
<comment type="caution">
    <text evidence="6">The sequence shown here is derived from an EMBL/GenBank/DDBJ whole genome shotgun (WGS) entry which is preliminary data.</text>
</comment>
<dbReference type="PANTHER" id="PTHR43335:SF4">
    <property type="entry name" value="ABC TRANSPORTER, ATP-BINDING PROTEIN"/>
    <property type="match status" value="1"/>
</dbReference>
<evidence type="ECO:0000256" key="1">
    <source>
        <dbReference type="ARBA" id="ARBA00005417"/>
    </source>
</evidence>
<keyword evidence="2" id="KW-0813">Transport</keyword>
<evidence type="ECO:0000256" key="3">
    <source>
        <dbReference type="ARBA" id="ARBA00022741"/>
    </source>
</evidence>
<evidence type="ECO:0000313" key="7">
    <source>
        <dbReference type="Proteomes" id="UP001596072"/>
    </source>
</evidence>
<evidence type="ECO:0000313" key="6">
    <source>
        <dbReference type="EMBL" id="MFC5731142.1"/>
    </source>
</evidence>
<dbReference type="PROSITE" id="PS50893">
    <property type="entry name" value="ABC_TRANSPORTER_2"/>
    <property type="match status" value="1"/>
</dbReference>
<protein>
    <submittedName>
        <fullName evidence="6">ATP-binding cassette domain-containing protein</fullName>
    </submittedName>
</protein>
<dbReference type="Gene3D" id="3.40.50.300">
    <property type="entry name" value="P-loop containing nucleotide triphosphate hydrolases"/>
    <property type="match status" value="1"/>
</dbReference>
<dbReference type="SUPFAM" id="SSF52540">
    <property type="entry name" value="P-loop containing nucleoside triphosphate hydrolases"/>
    <property type="match status" value="1"/>
</dbReference>
<name>A0ABW0ZKW7_9ACTN</name>
<dbReference type="Proteomes" id="UP001596072">
    <property type="component" value="Unassembled WGS sequence"/>
</dbReference>
<dbReference type="InterPro" id="IPR017871">
    <property type="entry name" value="ABC_transporter-like_CS"/>
</dbReference>
<dbReference type="InterPro" id="IPR003439">
    <property type="entry name" value="ABC_transporter-like_ATP-bd"/>
</dbReference>
<evidence type="ECO:0000259" key="5">
    <source>
        <dbReference type="PROSITE" id="PS50893"/>
    </source>
</evidence>
<keyword evidence="4 6" id="KW-0067">ATP-binding</keyword>
<keyword evidence="7" id="KW-1185">Reference proteome</keyword>
<accession>A0ABW0ZKW7</accession>
<organism evidence="6 7">
    <name type="scientific">Nocardioides vastitatis</name>
    <dbReference type="NCBI Taxonomy" id="2568655"/>
    <lineage>
        <taxon>Bacteria</taxon>
        <taxon>Bacillati</taxon>
        <taxon>Actinomycetota</taxon>
        <taxon>Actinomycetes</taxon>
        <taxon>Propionibacteriales</taxon>
        <taxon>Nocardioidaceae</taxon>
        <taxon>Nocardioides</taxon>
    </lineage>
</organism>
<keyword evidence="3" id="KW-0547">Nucleotide-binding</keyword>